<dbReference type="RefSeq" id="WP_111535909.1">
    <property type="nucleotide sequence ID" value="NZ_QKZL01000002.1"/>
</dbReference>
<name>A0A2W7NGN4_9RHOB</name>
<dbReference type="SUPFAM" id="SSF55874">
    <property type="entry name" value="ATPase domain of HSP90 chaperone/DNA topoisomerase II/histidine kinase"/>
    <property type="match status" value="1"/>
</dbReference>
<feature type="domain" description="PAS" evidence="15">
    <location>
        <begin position="40"/>
        <end position="112"/>
    </location>
</feature>
<dbReference type="InterPro" id="IPR000014">
    <property type="entry name" value="PAS"/>
</dbReference>
<dbReference type="OrthoDB" id="489241at2"/>
<dbReference type="AlphaFoldDB" id="A0A2W7NGN4"/>
<keyword evidence="3" id="KW-0600">Photoreceptor protein</keyword>
<dbReference type="CDD" id="cd00130">
    <property type="entry name" value="PAS"/>
    <property type="match status" value="1"/>
</dbReference>
<evidence type="ECO:0000313" key="17">
    <source>
        <dbReference type="EMBL" id="PZX19030.1"/>
    </source>
</evidence>
<evidence type="ECO:0000256" key="1">
    <source>
        <dbReference type="ARBA" id="ARBA00000085"/>
    </source>
</evidence>
<dbReference type="GO" id="GO:0004673">
    <property type="term" value="F:protein histidine kinase activity"/>
    <property type="evidence" value="ECO:0007669"/>
    <property type="project" value="UniProtKB-EC"/>
</dbReference>
<keyword evidence="7" id="KW-0288">FMN</keyword>
<dbReference type="InterPro" id="IPR001610">
    <property type="entry name" value="PAC"/>
</dbReference>
<evidence type="ECO:0000256" key="3">
    <source>
        <dbReference type="ARBA" id="ARBA00022543"/>
    </source>
</evidence>
<keyword evidence="13" id="KW-0675">Receptor</keyword>
<reference evidence="17 18" key="1">
    <citation type="submission" date="2018-06" db="EMBL/GenBank/DDBJ databases">
        <title>Genomic Encyclopedia of Archaeal and Bacterial Type Strains, Phase II (KMG-II): from individual species to whole genera.</title>
        <authorList>
            <person name="Goeker M."/>
        </authorList>
    </citation>
    <scope>NUCLEOTIDE SEQUENCE [LARGE SCALE GENOMIC DNA]</scope>
    <source>
        <strain evidence="17 18">DSM 22009</strain>
    </source>
</reference>
<keyword evidence="5" id="KW-0716">Sensory transduction</keyword>
<keyword evidence="9" id="KW-0547">Nucleotide-binding</keyword>
<dbReference type="SMART" id="SM00911">
    <property type="entry name" value="HWE_HK"/>
    <property type="match status" value="1"/>
</dbReference>
<dbReference type="Pfam" id="PF13426">
    <property type="entry name" value="PAS_9"/>
    <property type="match status" value="1"/>
</dbReference>
<keyword evidence="10" id="KW-0418">Kinase</keyword>
<dbReference type="InterPro" id="IPR000700">
    <property type="entry name" value="PAS-assoc_C"/>
</dbReference>
<keyword evidence="6" id="KW-0285">Flavoprotein</keyword>
<keyword evidence="8" id="KW-0808">Transferase</keyword>
<dbReference type="SMART" id="SM00091">
    <property type="entry name" value="PAS"/>
    <property type="match status" value="1"/>
</dbReference>
<feature type="compositionally biased region" description="Basic and acidic residues" evidence="14">
    <location>
        <begin position="18"/>
        <end position="37"/>
    </location>
</feature>
<dbReference type="PANTHER" id="PTHR47429:SF2">
    <property type="entry name" value="PROTEIN TWIN LOV 1"/>
    <property type="match status" value="1"/>
</dbReference>
<evidence type="ECO:0000259" key="15">
    <source>
        <dbReference type="PROSITE" id="PS50112"/>
    </source>
</evidence>
<evidence type="ECO:0000256" key="10">
    <source>
        <dbReference type="ARBA" id="ARBA00022777"/>
    </source>
</evidence>
<evidence type="ECO:0000256" key="12">
    <source>
        <dbReference type="ARBA" id="ARBA00022991"/>
    </source>
</evidence>
<evidence type="ECO:0000259" key="16">
    <source>
        <dbReference type="PROSITE" id="PS50113"/>
    </source>
</evidence>
<feature type="domain" description="PAC" evidence="16">
    <location>
        <begin position="111"/>
        <end position="168"/>
    </location>
</feature>
<dbReference type="SMART" id="SM00086">
    <property type="entry name" value="PAC"/>
    <property type="match status" value="1"/>
</dbReference>
<dbReference type="PROSITE" id="PS50113">
    <property type="entry name" value="PAC"/>
    <property type="match status" value="1"/>
</dbReference>
<evidence type="ECO:0000256" key="14">
    <source>
        <dbReference type="SAM" id="MobiDB-lite"/>
    </source>
</evidence>
<dbReference type="Gene3D" id="3.30.450.20">
    <property type="entry name" value="PAS domain"/>
    <property type="match status" value="1"/>
</dbReference>
<organism evidence="17 18">
    <name type="scientific">Palleronia aestuarii</name>
    <dbReference type="NCBI Taxonomy" id="568105"/>
    <lineage>
        <taxon>Bacteria</taxon>
        <taxon>Pseudomonadati</taxon>
        <taxon>Pseudomonadota</taxon>
        <taxon>Alphaproteobacteria</taxon>
        <taxon>Rhodobacterales</taxon>
        <taxon>Roseobacteraceae</taxon>
        <taxon>Palleronia</taxon>
    </lineage>
</organism>
<dbReference type="InterPro" id="IPR036890">
    <property type="entry name" value="HATPase_C_sf"/>
</dbReference>
<evidence type="ECO:0000256" key="9">
    <source>
        <dbReference type="ARBA" id="ARBA00022741"/>
    </source>
</evidence>
<evidence type="ECO:0000313" key="18">
    <source>
        <dbReference type="Proteomes" id="UP000248916"/>
    </source>
</evidence>
<dbReference type="GO" id="GO:0005524">
    <property type="term" value="F:ATP binding"/>
    <property type="evidence" value="ECO:0007669"/>
    <property type="project" value="UniProtKB-KW"/>
</dbReference>
<sequence length="377" mass="41706">MKEFSETSRASRTAEAGAADHPHTERGPHMDRSQDSAVDTEHLMIHAMEQARMAICISDPSQEDCPIISINQAFADLTGYSREEIIGRNCRFLQGDGTDPAQIDRIREAIRKEEVRVFELLNYKKDGTPFWNSLHIGPIYDDEGRLSHFYGSQWDVTDIVEERERIAVQASVAEELQHRTANLFSVINAIIRLTARDENIEQSSIGKILDRIEALRNAHSTTMTGGQTDGSDNLLRLAQITLAPYVRGDYDAIVIEAAPMVLPPRIITPLGMAIHELATNALKYGALSRDQGQVHLTWQRSGHEIIVTWTESGGPTLSGKPAVRGTGIGARIINSVIAGAGGRIALDWRHEGLVATIHLPVAWPDGQRNVWSSRRDG</sequence>
<comment type="catalytic activity">
    <reaction evidence="1">
        <text>ATP + protein L-histidine = ADP + protein N-phospho-L-histidine.</text>
        <dbReference type="EC" id="2.7.13.3"/>
    </reaction>
</comment>
<dbReference type="Pfam" id="PF07536">
    <property type="entry name" value="HWE_HK"/>
    <property type="match status" value="1"/>
</dbReference>
<dbReference type="NCBIfam" id="NF010077">
    <property type="entry name" value="PRK13559.1"/>
    <property type="match status" value="1"/>
</dbReference>
<evidence type="ECO:0000256" key="11">
    <source>
        <dbReference type="ARBA" id="ARBA00022840"/>
    </source>
</evidence>
<dbReference type="Proteomes" id="UP000248916">
    <property type="component" value="Unassembled WGS sequence"/>
</dbReference>
<dbReference type="InterPro" id="IPR035965">
    <property type="entry name" value="PAS-like_dom_sf"/>
</dbReference>
<evidence type="ECO:0000256" key="5">
    <source>
        <dbReference type="ARBA" id="ARBA00022606"/>
    </source>
</evidence>
<evidence type="ECO:0000256" key="13">
    <source>
        <dbReference type="ARBA" id="ARBA00023170"/>
    </source>
</evidence>
<keyword evidence="18" id="KW-1185">Reference proteome</keyword>
<keyword evidence="11" id="KW-0067">ATP-binding</keyword>
<dbReference type="EC" id="2.7.13.3" evidence="2"/>
<dbReference type="NCBIfam" id="TIGR00229">
    <property type="entry name" value="sensory_box"/>
    <property type="match status" value="1"/>
</dbReference>
<evidence type="ECO:0000256" key="6">
    <source>
        <dbReference type="ARBA" id="ARBA00022630"/>
    </source>
</evidence>
<feature type="region of interest" description="Disordered" evidence="14">
    <location>
        <begin position="1"/>
        <end position="37"/>
    </location>
</feature>
<evidence type="ECO:0000256" key="2">
    <source>
        <dbReference type="ARBA" id="ARBA00012438"/>
    </source>
</evidence>
<dbReference type="InterPro" id="IPR011102">
    <property type="entry name" value="Sig_transdc_His_kinase_HWE"/>
</dbReference>
<dbReference type="SUPFAM" id="SSF55785">
    <property type="entry name" value="PYP-like sensor domain (PAS domain)"/>
    <property type="match status" value="1"/>
</dbReference>
<evidence type="ECO:0000256" key="8">
    <source>
        <dbReference type="ARBA" id="ARBA00022679"/>
    </source>
</evidence>
<dbReference type="Gene3D" id="3.30.565.10">
    <property type="entry name" value="Histidine kinase-like ATPase, C-terminal domain"/>
    <property type="match status" value="1"/>
</dbReference>
<dbReference type="GO" id="GO:0009881">
    <property type="term" value="F:photoreceptor activity"/>
    <property type="evidence" value="ECO:0007669"/>
    <property type="project" value="UniProtKB-KW"/>
</dbReference>
<evidence type="ECO:0000256" key="7">
    <source>
        <dbReference type="ARBA" id="ARBA00022643"/>
    </source>
</evidence>
<dbReference type="PANTHER" id="PTHR47429">
    <property type="entry name" value="PROTEIN TWIN LOV 1"/>
    <property type="match status" value="1"/>
</dbReference>
<protein>
    <recommendedName>
        <fullName evidence="2">histidine kinase</fullName>
        <ecNumber evidence="2">2.7.13.3</ecNumber>
    </recommendedName>
</protein>
<evidence type="ECO:0000256" key="4">
    <source>
        <dbReference type="ARBA" id="ARBA00022553"/>
    </source>
</evidence>
<proteinExistence type="predicted"/>
<accession>A0A2W7NGN4</accession>
<keyword evidence="4" id="KW-0597">Phosphoprotein</keyword>
<dbReference type="PROSITE" id="PS50112">
    <property type="entry name" value="PAS"/>
    <property type="match status" value="1"/>
</dbReference>
<comment type="caution">
    <text evidence="17">The sequence shown here is derived from an EMBL/GenBank/DDBJ whole genome shotgun (WGS) entry which is preliminary data.</text>
</comment>
<gene>
    <name evidence="17" type="ORF">LX81_00725</name>
</gene>
<dbReference type="EMBL" id="QKZL01000002">
    <property type="protein sequence ID" value="PZX19030.1"/>
    <property type="molecule type" value="Genomic_DNA"/>
</dbReference>
<keyword evidence="12" id="KW-0157">Chromophore</keyword>